<evidence type="ECO:0000259" key="2">
    <source>
        <dbReference type="PROSITE" id="PS50157"/>
    </source>
</evidence>
<keyword evidence="1" id="KW-0863">Zinc-finger</keyword>
<feature type="domain" description="C2H2-type" evidence="2">
    <location>
        <begin position="77"/>
        <end position="104"/>
    </location>
</feature>
<organism evidence="3">
    <name type="scientific">Cacopsylla melanoneura</name>
    <dbReference type="NCBI Taxonomy" id="428564"/>
    <lineage>
        <taxon>Eukaryota</taxon>
        <taxon>Metazoa</taxon>
        <taxon>Ecdysozoa</taxon>
        <taxon>Arthropoda</taxon>
        <taxon>Hexapoda</taxon>
        <taxon>Insecta</taxon>
        <taxon>Pterygota</taxon>
        <taxon>Neoptera</taxon>
        <taxon>Paraneoptera</taxon>
        <taxon>Hemiptera</taxon>
        <taxon>Sternorrhyncha</taxon>
        <taxon>Psylloidea</taxon>
        <taxon>Psyllidae</taxon>
        <taxon>Psyllinae</taxon>
        <taxon>Cacopsylla</taxon>
    </lineage>
</organism>
<dbReference type="SUPFAM" id="SSF57667">
    <property type="entry name" value="beta-beta-alpha zinc fingers"/>
    <property type="match status" value="1"/>
</dbReference>
<evidence type="ECO:0000256" key="1">
    <source>
        <dbReference type="PROSITE-ProRule" id="PRU00042"/>
    </source>
</evidence>
<name>A0A8D8WTI4_9HEMI</name>
<reference evidence="3" key="1">
    <citation type="submission" date="2021-05" db="EMBL/GenBank/DDBJ databases">
        <authorList>
            <person name="Alioto T."/>
            <person name="Alioto T."/>
            <person name="Gomez Garrido J."/>
        </authorList>
    </citation>
    <scope>NUCLEOTIDE SEQUENCE</scope>
</reference>
<dbReference type="InterPro" id="IPR013087">
    <property type="entry name" value="Znf_C2H2_type"/>
</dbReference>
<accession>A0A8D8WTI4</accession>
<dbReference type="PROSITE" id="PS00028">
    <property type="entry name" value="ZINC_FINGER_C2H2_1"/>
    <property type="match status" value="1"/>
</dbReference>
<dbReference type="AlphaFoldDB" id="A0A8D8WTI4"/>
<dbReference type="SMART" id="SM00355">
    <property type="entry name" value="ZnF_C2H2"/>
    <property type="match status" value="2"/>
</dbReference>
<dbReference type="PROSITE" id="PS50157">
    <property type="entry name" value="ZINC_FINGER_C2H2_2"/>
    <property type="match status" value="1"/>
</dbReference>
<dbReference type="GO" id="GO:0008270">
    <property type="term" value="F:zinc ion binding"/>
    <property type="evidence" value="ECO:0007669"/>
    <property type="project" value="UniProtKB-KW"/>
</dbReference>
<dbReference type="EMBL" id="HBUF01222214">
    <property type="protein sequence ID" value="CAG6669891.1"/>
    <property type="molecule type" value="Transcribed_RNA"/>
</dbReference>
<evidence type="ECO:0000313" key="3">
    <source>
        <dbReference type="EMBL" id="CAG6669890.1"/>
    </source>
</evidence>
<dbReference type="Gene3D" id="3.30.160.60">
    <property type="entry name" value="Classic Zinc Finger"/>
    <property type="match status" value="1"/>
</dbReference>
<proteinExistence type="predicted"/>
<dbReference type="InterPro" id="IPR036236">
    <property type="entry name" value="Znf_C2H2_sf"/>
</dbReference>
<keyword evidence="1" id="KW-0479">Metal-binding</keyword>
<dbReference type="EMBL" id="HBUF01222213">
    <property type="protein sequence ID" value="CAG6669890.1"/>
    <property type="molecule type" value="Transcribed_RNA"/>
</dbReference>
<sequence length="136" mass="15527">MALGRRQNSQDVNNISALYLKYIQDLNQAATLMRLSSLQPQTTTDAPMSDLFNLIQNKRRAAKQIVAPAPPTDSDIFSCPKCAKTYLRQYTLNAHLRYECGKRPKFKCPFCNKKCHQKCNLKSHIALKHDQVTTQN</sequence>
<protein>
    <submittedName>
        <fullName evidence="3">Longitudinals lacking protein, isoforms A/B/D/L</fullName>
    </submittedName>
</protein>
<keyword evidence="1" id="KW-0862">Zinc</keyword>
<dbReference type="EMBL" id="HBUF01222212">
    <property type="protein sequence ID" value="CAG6669889.1"/>
    <property type="molecule type" value="Transcribed_RNA"/>
</dbReference>